<dbReference type="EMBL" id="OU594950">
    <property type="protein sequence ID" value="CAG9294481.1"/>
    <property type="molecule type" value="Genomic_DNA"/>
</dbReference>
<organism evidence="3">
    <name type="scientific">Phaeodactylum tricornutum</name>
    <name type="common">Diatom</name>
    <dbReference type="NCBI Taxonomy" id="2850"/>
    <lineage>
        <taxon>Eukaryota</taxon>
        <taxon>Sar</taxon>
        <taxon>Stramenopiles</taxon>
        <taxon>Ochrophyta</taxon>
        <taxon>Bacillariophyta</taxon>
        <taxon>Bacillariophyceae</taxon>
        <taxon>Bacillariophycidae</taxon>
        <taxon>Naviculales</taxon>
        <taxon>Phaeodactylaceae</taxon>
        <taxon>Phaeodactylum</taxon>
    </lineage>
</organism>
<keyword evidence="2" id="KW-1133">Transmembrane helix</keyword>
<feature type="region of interest" description="Disordered" evidence="1">
    <location>
        <begin position="1"/>
        <end position="58"/>
    </location>
</feature>
<accession>A0A8J9XAR0</accession>
<reference evidence="3" key="1">
    <citation type="submission" date="2022-02" db="EMBL/GenBank/DDBJ databases">
        <authorList>
            <person name="Giguere J D."/>
        </authorList>
    </citation>
    <scope>NUCLEOTIDE SEQUENCE</scope>
    <source>
        <strain evidence="3">CCAP 1055/1</strain>
    </source>
</reference>
<protein>
    <submittedName>
        <fullName evidence="3">Uncharacterized protein</fullName>
    </submittedName>
</protein>
<gene>
    <name evidence="3" type="ORF">PTTT1_LOCUS54817</name>
</gene>
<dbReference type="AlphaFoldDB" id="A0A8J9XAR0"/>
<feature type="compositionally biased region" description="Low complexity" evidence="1">
    <location>
        <begin position="14"/>
        <end position="25"/>
    </location>
</feature>
<evidence type="ECO:0000313" key="3">
    <source>
        <dbReference type="EMBL" id="CAG9294481.1"/>
    </source>
</evidence>
<evidence type="ECO:0000256" key="2">
    <source>
        <dbReference type="SAM" id="Phobius"/>
    </source>
</evidence>
<feature type="transmembrane region" description="Helical" evidence="2">
    <location>
        <begin position="103"/>
        <end position="123"/>
    </location>
</feature>
<name>A0A8J9XAR0_PHATR</name>
<keyword evidence="2" id="KW-0472">Membrane</keyword>
<evidence type="ECO:0000256" key="1">
    <source>
        <dbReference type="SAM" id="MobiDB-lite"/>
    </source>
</evidence>
<proteinExistence type="predicted"/>
<dbReference type="Proteomes" id="UP000836788">
    <property type="component" value="Chromosome 9"/>
</dbReference>
<sequence length="765" mass="86624">MANTDFTPLHHKPLSASAEASPLLSRYDKEPEEDALSPEAGDAESTVQDQTSTGVSPEEQVLKVMDRLEDDWDKATYEEVVPLEIRLALEERVFGWTHLTSDILGHLGFTLGAFLMVYVFLWYPTERLGLSWVRWTGSLFAGVSSFRMVRRRRQVYFRAAYGSRAYRDDEDRRQKEVAEADKASWLGRMREKRNRKNVKKALLRAESNFTKHYHSKREVERTLTDLSVSKENPMLKRRRPSFQTIPVPDMQSVQHDQILFDNGPIHNVMYTHGGFFGAAPFLLTNSHWISILRHLMPDVYVEISRRIRVPPQRLIHWAENNPVVAAYGSAHELELNGVFPSIEWDVFLNPALVLRVERILQKRAEFLHCILPDSTHLKPLQTISAAKIVSYSDRNILRYYDRQLQLGVHELVDKMLIAHGKLGHLLLEQTGIAKYYTYSRVRRTRRTLGGGIYARQWMAVFAESLKLGFLDESPAGSPKSETEKTSLFAMARSSCPDTSISESVDTVKSIAKSESPIGLVLDVKSRHVPKNIWGCVVDTLRASGVRVEGVGSFVIEDIRDISKYTINPVKEILFFHSAGDMQHACHDGSVRNGDIVFFNAGSLLWQPLQENEASTGKACRQIFGSFDPLSAKAAYRLLPFALPSKAMNKNMGGAASSESSIENYKNRFNLSIGLYVQEFAIDEKAVDILVRLVNETPRVYNLGLCWGGINGITIRGIQPGRFTATDGFWYEQIVVSSLLLHPTLAHHFLVLQEPKTSWCSMELQP</sequence>
<keyword evidence="2" id="KW-0812">Transmembrane</keyword>
<feature type="compositionally biased region" description="Polar residues" evidence="1">
    <location>
        <begin position="45"/>
        <end position="55"/>
    </location>
</feature>